<gene>
    <name evidence="3" type="ORF">FocTR4_00005932</name>
</gene>
<protein>
    <recommendedName>
        <fullName evidence="5">CBM-cenC domain-containing protein</fullName>
    </recommendedName>
</protein>
<feature type="chain" id="PRO_5022755475" description="CBM-cenC domain-containing protein" evidence="2">
    <location>
        <begin position="19"/>
        <end position="236"/>
    </location>
</feature>
<accession>A0A5C6TDV5</accession>
<dbReference type="Proteomes" id="UP000321331">
    <property type="component" value="Unassembled WGS sequence"/>
</dbReference>
<sequence length="236" mass="24581">MVRYSILAVAFAILGAEASPCRPTTATSVAEASSTIASDTTVTTLATAVTTAFSETTSTALEETASTAVAESTTTTEAPACVETQVVINPGFDDSDNNKSPWFGDGSITTDGPNTAPNAISFVFTNGQGNAQISQTLSNLDGTYRLAYKWGVFSGVNVGAGFSCGITPKIGDNTLLSAYPYEYVGWTPQSQIWSSAGNVVAQADLSFVLQCSGEYDQLTINIDDITFTKLCGPQAN</sequence>
<feature type="signal peptide" evidence="2">
    <location>
        <begin position="1"/>
        <end position="18"/>
    </location>
</feature>
<proteinExistence type="predicted"/>
<dbReference type="AlphaFoldDB" id="A0A5C6TDV5"/>
<dbReference type="EMBL" id="VMNF01000004">
    <property type="protein sequence ID" value="TXC09250.1"/>
    <property type="molecule type" value="Genomic_DNA"/>
</dbReference>
<evidence type="ECO:0008006" key="5">
    <source>
        <dbReference type="Google" id="ProtNLM"/>
    </source>
</evidence>
<comment type="caution">
    <text evidence="3">The sequence shown here is derived from an EMBL/GenBank/DDBJ whole genome shotgun (WGS) entry which is preliminary data.</text>
</comment>
<name>A0A5C6TDV5_FUSOC</name>
<keyword evidence="2" id="KW-0732">Signal</keyword>
<reference evidence="3 4" key="1">
    <citation type="submission" date="2019-07" db="EMBL/GenBank/DDBJ databases">
        <title>The First High-Quality Draft Genome Sequence of the Causal Agent of the Current Panama Disease Epidemic.</title>
        <authorList>
            <person name="Warmington R.J."/>
            <person name="Kay W."/>
            <person name="Jeffries A."/>
            <person name="Bebber D."/>
            <person name="Moore K."/>
            <person name="Studholme D.J."/>
        </authorList>
    </citation>
    <scope>NUCLEOTIDE SEQUENCE [LARGE SCALE GENOMIC DNA]</scope>
    <source>
        <strain evidence="3 4">TR4</strain>
    </source>
</reference>
<evidence type="ECO:0000313" key="4">
    <source>
        <dbReference type="Proteomes" id="UP000321331"/>
    </source>
</evidence>
<evidence type="ECO:0000313" key="3">
    <source>
        <dbReference type="EMBL" id="TXC09250.1"/>
    </source>
</evidence>
<feature type="region of interest" description="Disordered" evidence="1">
    <location>
        <begin position="91"/>
        <end position="114"/>
    </location>
</feature>
<evidence type="ECO:0000256" key="1">
    <source>
        <dbReference type="SAM" id="MobiDB-lite"/>
    </source>
</evidence>
<evidence type="ECO:0000256" key="2">
    <source>
        <dbReference type="SAM" id="SignalP"/>
    </source>
</evidence>
<organism evidence="3 4">
    <name type="scientific">Fusarium oxysporum f. sp. cubense</name>
    <dbReference type="NCBI Taxonomy" id="61366"/>
    <lineage>
        <taxon>Eukaryota</taxon>
        <taxon>Fungi</taxon>
        <taxon>Dikarya</taxon>
        <taxon>Ascomycota</taxon>
        <taxon>Pezizomycotina</taxon>
        <taxon>Sordariomycetes</taxon>
        <taxon>Hypocreomycetidae</taxon>
        <taxon>Hypocreales</taxon>
        <taxon>Nectriaceae</taxon>
        <taxon>Fusarium</taxon>
        <taxon>Fusarium oxysporum species complex</taxon>
    </lineage>
</organism>